<keyword evidence="9" id="KW-0170">Cobalt</keyword>
<dbReference type="AlphaFoldDB" id="A0A1F6F184"/>
<name>A0A1F6F184_9BACT</name>
<evidence type="ECO:0000313" key="13">
    <source>
        <dbReference type="EMBL" id="OGG79611.1"/>
    </source>
</evidence>
<dbReference type="EMBL" id="MFLZ01000022">
    <property type="protein sequence ID" value="OGG79611.1"/>
    <property type="molecule type" value="Genomic_DNA"/>
</dbReference>
<dbReference type="Gene3D" id="3.40.50.1970">
    <property type="match status" value="1"/>
</dbReference>
<dbReference type="Pfam" id="PF24621">
    <property type="entry name" value="DHQS_C"/>
    <property type="match status" value="1"/>
</dbReference>
<evidence type="ECO:0000256" key="7">
    <source>
        <dbReference type="ARBA" id="ARBA00023027"/>
    </source>
</evidence>
<dbReference type="SUPFAM" id="SSF56796">
    <property type="entry name" value="Dehydroquinate synthase-like"/>
    <property type="match status" value="1"/>
</dbReference>
<keyword evidence="5" id="KW-0547">Nucleotide-binding</keyword>
<dbReference type="InterPro" id="IPR056179">
    <property type="entry name" value="DHQS_C"/>
</dbReference>
<dbReference type="Gene3D" id="1.20.1090.10">
    <property type="entry name" value="Dehydroquinate synthase-like - alpha domain"/>
    <property type="match status" value="1"/>
</dbReference>
<evidence type="ECO:0000256" key="5">
    <source>
        <dbReference type="ARBA" id="ARBA00022741"/>
    </source>
</evidence>
<dbReference type="GO" id="GO:0005737">
    <property type="term" value="C:cytoplasm"/>
    <property type="evidence" value="ECO:0007669"/>
    <property type="project" value="InterPro"/>
</dbReference>
<dbReference type="Proteomes" id="UP000177372">
    <property type="component" value="Unassembled WGS sequence"/>
</dbReference>
<evidence type="ECO:0000259" key="12">
    <source>
        <dbReference type="Pfam" id="PF24621"/>
    </source>
</evidence>
<evidence type="ECO:0000313" key="14">
    <source>
        <dbReference type="Proteomes" id="UP000177372"/>
    </source>
</evidence>
<evidence type="ECO:0000256" key="8">
    <source>
        <dbReference type="ARBA" id="ARBA00023239"/>
    </source>
</evidence>
<dbReference type="GO" id="GO:0000166">
    <property type="term" value="F:nucleotide binding"/>
    <property type="evidence" value="ECO:0007669"/>
    <property type="project" value="UniProtKB-KW"/>
</dbReference>
<dbReference type="GO" id="GO:0003856">
    <property type="term" value="F:3-dehydroquinate synthase activity"/>
    <property type="evidence" value="ECO:0007669"/>
    <property type="project" value="UniProtKB-UniRule"/>
</dbReference>
<dbReference type="GO" id="GO:0009073">
    <property type="term" value="P:aromatic amino acid family biosynthetic process"/>
    <property type="evidence" value="ECO:0007669"/>
    <property type="project" value="InterPro"/>
</dbReference>
<keyword evidence="8" id="KW-0456">Lyase</keyword>
<dbReference type="CDD" id="cd08195">
    <property type="entry name" value="DHQS"/>
    <property type="match status" value="1"/>
</dbReference>
<evidence type="ECO:0000256" key="1">
    <source>
        <dbReference type="ARBA" id="ARBA00001911"/>
    </source>
</evidence>
<dbReference type="Pfam" id="PF01761">
    <property type="entry name" value="DHQ_synthase"/>
    <property type="match status" value="1"/>
</dbReference>
<evidence type="ECO:0000256" key="2">
    <source>
        <dbReference type="ARBA" id="ARBA00001941"/>
    </source>
</evidence>
<feature type="domain" description="3-dehydroquinate synthase N-terminal" evidence="11">
    <location>
        <begin position="73"/>
        <end position="183"/>
    </location>
</feature>
<accession>A0A1F6F184</accession>
<dbReference type="InterPro" id="IPR016037">
    <property type="entry name" value="DHQ_synth_AroB"/>
</dbReference>
<evidence type="ECO:0000256" key="3">
    <source>
        <dbReference type="ARBA" id="ARBA00001947"/>
    </source>
</evidence>
<gene>
    <name evidence="13" type="ORF">A3A39_02175</name>
</gene>
<dbReference type="InterPro" id="IPR030963">
    <property type="entry name" value="DHQ_synth_fam"/>
</dbReference>
<evidence type="ECO:0000259" key="11">
    <source>
        <dbReference type="Pfam" id="PF01761"/>
    </source>
</evidence>
<proteinExistence type="predicted"/>
<evidence type="ECO:0000256" key="9">
    <source>
        <dbReference type="ARBA" id="ARBA00023285"/>
    </source>
</evidence>
<evidence type="ECO:0000256" key="6">
    <source>
        <dbReference type="ARBA" id="ARBA00022833"/>
    </source>
</evidence>
<comment type="caution">
    <text evidence="13">The sequence shown here is derived from an EMBL/GenBank/DDBJ whole genome shotgun (WGS) entry which is preliminary data.</text>
</comment>
<keyword evidence="7" id="KW-0520">NAD</keyword>
<comment type="cofactor">
    <cofactor evidence="1">
        <name>NAD(+)</name>
        <dbReference type="ChEBI" id="CHEBI:57540"/>
    </cofactor>
</comment>
<comment type="cofactor">
    <cofactor evidence="3">
        <name>Zn(2+)</name>
        <dbReference type="ChEBI" id="CHEBI:29105"/>
    </cofactor>
</comment>
<feature type="domain" description="3-dehydroquinate synthase C-terminal" evidence="12">
    <location>
        <begin position="186"/>
        <end position="329"/>
    </location>
</feature>
<dbReference type="NCBIfam" id="TIGR01357">
    <property type="entry name" value="aroB"/>
    <property type="match status" value="1"/>
</dbReference>
<sequence>MVKVSPKRLSVRVRDTSYPIIIGTHLEKELISAVEREGKSRVAIIADTTTRKLFSGRIARLLKRKGRSVDVLSFPTGEQNKNMKTVARLQHSLLEKRFGRDTLIIALGGGVVGDAAGFVAATYLRGVPYIQVPTTFLAIVDSSVGGKVGVDTRYGKNMIGAFYQPRAVVADLSFLSSLSKQQIVNGLVETIKKFMTSEKRSLPLALKLDPKRPLKMPRLLQEIAYRSVRIKARVVMSDEEEKNERRILNFGHTVGHAIELLSRYRLPHGFAVGYGILVETKISELLGVLSAKDCRAVVSYLGRFGIEASAIKKYPVGKVLQAIKGDKKARRGIPHYVLLKSIGSVYTKGGQYAHPVPDAVVRKAYLSLQGA</sequence>
<evidence type="ECO:0000256" key="10">
    <source>
        <dbReference type="NCBIfam" id="TIGR01357"/>
    </source>
</evidence>
<dbReference type="FunFam" id="3.40.50.1970:FF:000007">
    <property type="entry name" value="Pentafunctional AROM polypeptide"/>
    <property type="match status" value="1"/>
</dbReference>
<dbReference type="InterPro" id="IPR050071">
    <property type="entry name" value="Dehydroquinate_synthase"/>
</dbReference>
<evidence type="ECO:0000256" key="4">
    <source>
        <dbReference type="ARBA" id="ARBA00022723"/>
    </source>
</evidence>
<comment type="cofactor">
    <cofactor evidence="2">
        <name>Co(2+)</name>
        <dbReference type="ChEBI" id="CHEBI:48828"/>
    </cofactor>
</comment>
<reference evidence="13 14" key="1">
    <citation type="journal article" date="2016" name="Nat. Commun.">
        <title>Thousands of microbial genomes shed light on interconnected biogeochemical processes in an aquifer system.</title>
        <authorList>
            <person name="Anantharaman K."/>
            <person name="Brown C.T."/>
            <person name="Hug L.A."/>
            <person name="Sharon I."/>
            <person name="Castelle C.J."/>
            <person name="Probst A.J."/>
            <person name="Thomas B.C."/>
            <person name="Singh A."/>
            <person name="Wilkins M.J."/>
            <person name="Karaoz U."/>
            <person name="Brodie E.L."/>
            <person name="Williams K.H."/>
            <person name="Hubbard S.S."/>
            <person name="Banfield J.F."/>
        </authorList>
    </citation>
    <scope>NUCLEOTIDE SEQUENCE [LARGE SCALE GENOMIC DNA]</scope>
</reference>
<dbReference type="EC" id="4.2.3.4" evidence="10"/>
<keyword evidence="6" id="KW-0862">Zinc</keyword>
<dbReference type="PANTHER" id="PTHR43622">
    <property type="entry name" value="3-DEHYDROQUINATE SYNTHASE"/>
    <property type="match status" value="1"/>
</dbReference>
<dbReference type="PANTHER" id="PTHR43622:SF1">
    <property type="entry name" value="3-DEHYDROQUINATE SYNTHASE"/>
    <property type="match status" value="1"/>
</dbReference>
<protein>
    <recommendedName>
        <fullName evidence="10">3-dehydroquinate synthase</fullName>
        <ecNumber evidence="10">4.2.3.4</ecNumber>
    </recommendedName>
</protein>
<dbReference type="STRING" id="1798512.A3A39_02175"/>
<dbReference type="GO" id="GO:0046872">
    <property type="term" value="F:metal ion binding"/>
    <property type="evidence" value="ECO:0007669"/>
    <property type="project" value="UniProtKB-KW"/>
</dbReference>
<keyword evidence="4" id="KW-0479">Metal-binding</keyword>
<dbReference type="PIRSF" id="PIRSF001455">
    <property type="entry name" value="DHQ_synth"/>
    <property type="match status" value="1"/>
</dbReference>
<organism evidence="13 14">
    <name type="scientific">Candidatus Kaiserbacteria bacterium RIFCSPLOWO2_01_FULL_54_13</name>
    <dbReference type="NCBI Taxonomy" id="1798512"/>
    <lineage>
        <taxon>Bacteria</taxon>
        <taxon>Candidatus Kaiseribacteriota</taxon>
    </lineage>
</organism>
<dbReference type="GO" id="GO:0009423">
    <property type="term" value="P:chorismate biosynthetic process"/>
    <property type="evidence" value="ECO:0007669"/>
    <property type="project" value="UniProtKB-UniRule"/>
</dbReference>
<dbReference type="InterPro" id="IPR030960">
    <property type="entry name" value="DHQS/DOIS_N"/>
</dbReference>